<dbReference type="AlphaFoldDB" id="A0A2H0RCX3"/>
<sequence>MFLKSIELNGFKSFSQKTILEFPDGITAIVGPNGSGKSNVIDAIRWVLGEREAKNLRGAKAEDLIFAGTPKKARVGMAQVSINFDNSSKFFPVEFDEVSIHKEISRDGTSTYFLNKSELRAKDIIDFFARSRLGTKGITIINQGSSDLFVRATSQERKAMIEEVLGLKEYQIKKAEAERKLKATLSNLEKAKIMIEEVAPRLRTLKRQVTKYQARDQKQTELNSLENSYFSTRVIKIESSLKTDNEMTNTISKNIAEKSKELEILLMDLSETENSKNQTSNISDLKLKERDLSLKRSDIQKEIGRIEVRLEFLSSFSADNEDIFKKEKMLSLIRDIKNGLEDGLNKNDFSIIKSLLLKINSYLNKPKSQKSEELKSLENLRDSLANTLIEIEKELENVKLKDDEITKGLENFNEQFKIAFEKVENKKDEVRDLESKKKYLSFEIDGLNSKLQELKNDWIQNGRNEEEFNSLKQTTQNLDSHSINEAEKQIFRLRAELMSIGEIDESLIKEADEVEKHHNFLTTQSADLEKSLNDLQSLIEELKIEIHNKFSDAFKSINDEFNKFFRLMFGGGSAKLKLKTNNQQPTTNNDETIDSEEQKTEENNEEETSEKNTGVEIELNLPRKRISSLDVLSGGEKSLVSIAALFALISVSPPPFLVLDETDAPLDEKNSKRFADLVKEFCNKVQFIIVTHNRTVMECADVLYGVTMNDDGTSKLLSLKLE</sequence>
<dbReference type="PANTHER" id="PTHR43977">
    <property type="entry name" value="STRUCTURAL MAINTENANCE OF CHROMOSOMES PROTEIN 3"/>
    <property type="match status" value="1"/>
</dbReference>
<feature type="coiled-coil region" evidence="1">
    <location>
        <begin position="367"/>
        <end position="436"/>
    </location>
</feature>
<dbReference type="EMBL" id="PCXV01000004">
    <property type="protein sequence ID" value="PIR44389.1"/>
    <property type="molecule type" value="Genomic_DNA"/>
</dbReference>
<feature type="domain" description="RecF/RecN/SMC N-terminal" evidence="3">
    <location>
        <begin position="2"/>
        <end position="714"/>
    </location>
</feature>
<evidence type="ECO:0000256" key="1">
    <source>
        <dbReference type="SAM" id="Coils"/>
    </source>
</evidence>
<feature type="compositionally biased region" description="Polar residues" evidence="2">
    <location>
        <begin position="579"/>
        <end position="590"/>
    </location>
</feature>
<reference evidence="4 5" key="1">
    <citation type="submission" date="2017-09" db="EMBL/GenBank/DDBJ databases">
        <title>Depth-based differentiation of microbial function through sediment-hosted aquifers and enrichment of novel symbionts in the deep terrestrial subsurface.</title>
        <authorList>
            <person name="Probst A.J."/>
            <person name="Ladd B."/>
            <person name="Jarett J.K."/>
            <person name="Geller-Mcgrath D.E."/>
            <person name="Sieber C.M."/>
            <person name="Emerson J.B."/>
            <person name="Anantharaman K."/>
            <person name="Thomas B.C."/>
            <person name="Malmstrom R."/>
            <person name="Stieglmeier M."/>
            <person name="Klingl A."/>
            <person name="Woyke T."/>
            <person name="Ryan C.M."/>
            <person name="Banfield J.F."/>
        </authorList>
    </citation>
    <scope>NUCLEOTIDE SEQUENCE [LARGE SCALE GENOMIC DNA]</scope>
    <source>
        <strain evidence="4">CG10_big_fil_rev_8_21_14_0_10_31_9</strain>
    </source>
</reference>
<feature type="coiled-coil region" evidence="1">
    <location>
        <begin position="167"/>
        <end position="194"/>
    </location>
</feature>
<comment type="caution">
    <text evidence="4">The sequence shown here is derived from an EMBL/GenBank/DDBJ whole genome shotgun (WGS) entry which is preliminary data.</text>
</comment>
<evidence type="ECO:0000313" key="5">
    <source>
        <dbReference type="Proteomes" id="UP000231602"/>
    </source>
</evidence>
<dbReference type="Pfam" id="PF02463">
    <property type="entry name" value="SMC_N"/>
    <property type="match status" value="1"/>
</dbReference>
<proteinExistence type="predicted"/>
<evidence type="ECO:0000259" key="3">
    <source>
        <dbReference type="Pfam" id="PF02463"/>
    </source>
</evidence>
<dbReference type="Gene3D" id="3.40.50.300">
    <property type="entry name" value="P-loop containing nucleotide triphosphate hydrolases"/>
    <property type="match status" value="2"/>
</dbReference>
<feature type="coiled-coil region" evidence="1">
    <location>
        <begin position="525"/>
        <end position="552"/>
    </location>
</feature>
<organism evidence="4 5">
    <name type="scientific">Candidatus Wolfebacteria bacterium CG10_big_fil_rev_8_21_14_0_10_31_9</name>
    <dbReference type="NCBI Taxonomy" id="1975070"/>
    <lineage>
        <taxon>Bacteria</taxon>
        <taxon>Candidatus Wolfeibacteriota</taxon>
    </lineage>
</organism>
<name>A0A2H0RCX3_9BACT</name>
<protein>
    <recommendedName>
        <fullName evidence="3">RecF/RecN/SMC N-terminal domain-containing protein</fullName>
    </recommendedName>
</protein>
<dbReference type="InterPro" id="IPR003395">
    <property type="entry name" value="RecF/RecN/SMC_N"/>
</dbReference>
<evidence type="ECO:0000313" key="4">
    <source>
        <dbReference type="EMBL" id="PIR44389.1"/>
    </source>
</evidence>
<feature type="region of interest" description="Disordered" evidence="2">
    <location>
        <begin position="577"/>
        <end position="614"/>
    </location>
</feature>
<dbReference type="InterPro" id="IPR027417">
    <property type="entry name" value="P-loop_NTPase"/>
</dbReference>
<evidence type="ECO:0000256" key="2">
    <source>
        <dbReference type="SAM" id="MobiDB-lite"/>
    </source>
</evidence>
<dbReference type="SUPFAM" id="SSF52540">
    <property type="entry name" value="P-loop containing nucleoside triphosphate hydrolases"/>
    <property type="match status" value="1"/>
</dbReference>
<dbReference type="Proteomes" id="UP000231602">
    <property type="component" value="Unassembled WGS sequence"/>
</dbReference>
<keyword evidence="1" id="KW-0175">Coiled coil</keyword>
<accession>A0A2H0RCX3</accession>
<gene>
    <name evidence="4" type="ORF">COV23_00085</name>
</gene>